<dbReference type="PRINTS" id="PR00776">
    <property type="entry name" value="HEMOGLOBNASE"/>
</dbReference>
<keyword evidence="3" id="KW-1185">Reference proteome</keyword>
<dbReference type="GO" id="GO:0005773">
    <property type="term" value="C:vacuole"/>
    <property type="evidence" value="ECO:0007669"/>
    <property type="project" value="GOC"/>
</dbReference>
<evidence type="ECO:0000313" key="3">
    <source>
        <dbReference type="Proteomes" id="UP000257109"/>
    </source>
</evidence>
<accession>A0A371E517</accession>
<dbReference type="Proteomes" id="UP000257109">
    <property type="component" value="Unassembled WGS sequence"/>
</dbReference>
<dbReference type="STRING" id="157652.A0A371E517"/>
<feature type="non-terminal residue" evidence="2">
    <location>
        <position position="1"/>
    </location>
</feature>
<protein>
    <recommendedName>
        <fullName evidence="4">Vacuolar-processing enzyme</fullName>
    </recommendedName>
</protein>
<evidence type="ECO:0000313" key="2">
    <source>
        <dbReference type="EMBL" id="RDX61118.1"/>
    </source>
</evidence>
<comment type="similarity">
    <text evidence="1">Belongs to the peptidase C13 family.</text>
</comment>
<proteinExistence type="inferred from homology"/>
<dbReference type="GO" id="GO:0006624">
    <property type="term" value="P:vacuolar protein processing"/>
    <property type="evidence" value="ECO:0007669"/>
    <property type="project" value="TreeGrafter"/>
</dbReference>
<dbReference type="GO" id="GO:0051603">
    <property type="term" value="P:proteolysis involved in protein catabolic process"/>
    <property type="evidence" value="ECO:0007669"/>
    <property type="project" value="TreeGrafter"/>
</dbReference>
<name>A0A371E517_MUCPR</name>
<dbReference type="PANTHER" id="PTHR12000">
    <property type="entry name" value="HEMOGLOBINASE FAMILY MEMBER"/>
    <property type="match status" value="1"/>
</dbReference>
<reference evidence="2" key="1">
    <citation type="submission" date="2018-05" db="EMBL/GenBank/DDBJ databases">
        <title>Draft genome of Mucuna pruriens seed.</title>
        <authorList>
            <person name="Nnadi N.E."/>
            <person name="Vos R."/>
            <person name="Hasami M.H."/>
            <person name="Devisetty U.K."/>
            <person name="Aguiy J.C."/>
        </authorList>
    </citation>
    <scope>NUCLEOTIDE SEQUENCE [LARGE SCALE GENOMIC DNA]</scope>
    <source>
        <strain evidence="2">JCA_2017</strain>
    </source>
</reference>
<evidence type="ECO:0000256" key="1">
    <source>
        <dbReference type="ARBA" id="ARBA00009941"/>
    </source>
</evidence>
<dbReference type="AlphaFoldDB" id="A0A371E517"/>
<organism evidence="2 3">
    <name type="scientific">Mucuna pruriens</name>
    <name type="common">Velvet bean</name>
    <name type="synonym">Dolichos pruriens</name>
    <dbReference type="NCBI Taxonomy" id="157652"/>
    <lineage>
        <taxon>Eukaryota</taxon>
        <taxon>Viridiplantae</taxon>
        <taxon>Streptophyta</taxon>
        <taxon>Embryophyta</taxon>
        <taxon>Tracheophyta</taxon>
        <taxon>Spermatophyta</taxon>
        <taxon>Magnoliopsida</taxon>
        <taxon>eudicotyledons</taxon>
        <taxon>Gunneridae</taxon>
        <taxon>Pentapetalae</taxon>
        <taxon>rosids</taxon>
        <taxon>fabids</taxon>
        <taxon>Fabales</taxon>
        <taxon>Fabaceae</taxon>
        <taxon>Papilionoideae</taxon>
        <taxon>50 kb inversion clade</taxon>
        <taxon>NPAAA clade</taxon>
        <taxon>indigoferoid/millettioid clade</taxon>
        <taxon>Phaseoleae</taxon>
        <taxon>Mucuna</taxon>
    </lineage>
</organism>
<sequence>MVHSADVCNAYQTLRKGGLKEENIIVFMYDDITSNEENPRPGVIINQPDADDVYEGVPKDYTGKNVLDSLLNCGSQVTMFGG</sequence>
<dbReference type="InterPro" id="IPR001096">
    <property type="entry name" value="Peptidase_C13"/>
</dbReference>
<dbReference type="PANTHER" id="PTHR12000:SF50">
    <property type="entry name" value="VACUOLAR-PROCESSING ENZYME GAMMA-ISOZYME"/>
    <property type="match status" value="1"/>
</dbReference>
<dbReference type="OrthoDB" id="192611at2759"/>
<dbReference type="GO" id="GO:0004197">
    <property type="term" value="F:cysteine-type endopeptidase activity"/>
    <property type="evidence" value="ECO:0007669"/>
    <property type="project" value="TreeGrafter"/>
</dbReference>
<dbReference type="Gene3D" id="3.40.50.1460">
    <property type="match status" value="1"/>
</dbReference>
<gene>
    <name evidence="2" type="ORF">CR513_60681</name>
</gene>
<dbReference type="Pfam" id="PF01650">
    <property type="entry name" value="Peptidase_C13"/>
    <property type="match status" value="1"/>
</dbReference>
<evidence type="ECO:0008006" key="4">
    <source>
        <dbReference type="Google" id="ProtNLM"/>
    </source>
</evidence>
<dbReference type="EMBL" id="QJKJ01016340">
    <property type="protein sequence ID" value="RDX61118.1"/>
    <property type="molecule type" value="Genomic_DNA"/>
</dbReference>
<comment type="caution">
    <text evidence="2">The sequence shown here is derived from an EMBL/GenBank/DDBJ whole genome shotgun (WGS) entry which is preliminary data.</text>
</comment>